<evidence type="ECO:0000313" key="2">
    <source>
        <dbReference type="EMBL" id="CCC94524.1"/>
    </source>
</evidence>
<feature type="compositionally biased region" description="Basic and acidic residues" evidence="1">
    <location>
        <begin position="593"/>
        <end position="603"/>
    </location>
</feature>
<accession>G0UYQ7</accession>
<dbReference type="AlphaFoldDB" id="G0UYQ7"/>
<organism evidence="2">
    <name type="scientific">Trypanosoma congolense (strain IL3000)</name>
    <dbReference type="NCBI Taxonomy" id="1068625"/>
    <lineage>
        <taxon>Eukaryota</taxon>
        <taxon>Discoba</taxon>
        <taxon>Euglenozoa</taxon>
        <taxon>Kinetoplastea</taxon>
        <taxon>Metakinetoplastina</taxon>
        <taxon>Trypanosomatida</taxon>
        <taxon>Trypanosomatidae</taxon>
        <taxon>Trypanosoma</taxon>
        <taxon>Nannomonas</taxon>
    </lineage>
</organism>
<name>G0UYQ7_TRYCI</name>
<evidence type="ECO:0000256" key="1">
    <source>
        <dbReference type="SAM" id="MobiDB-lite"/>
    </source>
</evidence>
<sequence>MVLEAVARLVVAHLCGNGKPCNDDCDVSRCSGVVSSNGFQAEQHESEESKKEEGDASICEMTASQLLISFLLGPLKGVFVSGNASHETCTFQQRTQYGLLLYHILKYARGALRVEPPVKEKRRLSISDKSLPASFPPTVLELCADRMQAFLASSSPKERAVGVAVLLELTLWNRWDLAIETIRNIINEMRLGAAFTAFARPSADAWELRILLLQLFTLTFQRAMNIVTEECDSRTSLTGSDSGPLDRGTGSTTASFIGKQINMQELEEVTVKCMKLFYNAPLVQRELALQIVSKTLLPEKQMNVASAWVECLFTLPIDHLCSLLGVDDTRHHRRNFGAEPQVSPRAALPSRKEGVGLARQAASADSQRLSCSGQPAGPNNEVGQVEDVRLPVRVLLGHVEPAYVIPPMNRTWNVFTVVQTLLLFHSKISTTQLFTVIHAALLGAWHDEGELRVLMSNLRALEFGDSFVFSRVSGDDEDLPTSGVPSSRKAEDPLLYRGGAGAITLRNLVRNARVDSVSEQTLSEHNIDRDEELAGTIDSATAVGTARGCTSANTTHSNLEDAGYSGDGTGTLVEFFWLSVLRQIRPQLEESFSEDKVGSDSAHHSQQGWQKKKRKDGESEGGMTWRACRFSVGEDLSRLRMLGGSILLNLYRRYANPSTRGSGTMSLDVMHRARKWLSGI</sequence>
<proteinExistence type="predicted"/>
<gene>
    <name evidence="2" type="ORF">TCIL3000_10_13070</name>
</gene>
<feature type="region of interest" description="Disordered" evidence="1">
    <location>
        <begin position="592"/>
        <end position="621"/>
    </location>
</feature>
<dbReference type="VEuPathDB" id="TriTrypDB:TcIL3000_10_13070"/>
<reference evidence="2" key="1">
    <citation type="journal article" date="2012" name="Proc. Natl. Acad. Sci. U.S.A.">
        <title>Antigenic diversity is generated by distinct evolutionary mechanisms in African trypanosome species.</title>
        <authorList>
            <person name="Jackson A.P."/>
            <person name="Berry A."/>
            <person name="Aslett M."/>
            <person name="Allison H.C."/>
            <person name="Burton P."/>
            <person name="Vavrova-Anderson J."/>
            <person name="Brown R."/>
            <person name="Browne H."/>
            <person name="Corton N."/>
            <person name="Hauser H."/>
            <person name="Gamble J."/>
            <person name="Gilderthorp R."/>
            <person name="Marcello L."/>
            <person name="McQuillan J."/>
            <person name="Otto T.D."/>
            <person name="Quail M.A."/>
            <person name="Sanders M.J."/>
            <person name="van Tonder A."/>
            <person name="Ginger M.L."/>
            <person name="Field M.C."/>
            <person name="Barry J.D."/>
            <person name="Hertz-Fowler C."/>
            <person name="Berriman M."/>
        </authorList>
    </citation>
    <scope>NUCLEOTIDE SEQUENCE</scope>
    <source>
        <strain evidence="2">IL3000</strain>
    </source>
</reference>
<dbReference type="EMBL" id="HE575323">
    <property type="protein sequence ID" value="CCC94524.1"/>
    <property type="molecule type" value="Genomic_DNA"/>
</dbReference>
<protein>
    <submittedName>
        <fullName evidence="2">Uncharacterized protein TCIL3000_10_13070</fullName>
    </submittedName>
</protein>